<evidence type="ECO:0000313" key="8">
    <source>
        <dbReference type="Proteomes" id="UP000223071"/>
    </source>
</evidence>
<keyword evidence="5" id="KW-0411">Iron-sulfur</keyword>
<dbReference type="Pfam" id="PF10531">
    <property type="entry name" value="SLBB"/>
    <property type="match status" value="1"/>
</dbReference>
<organism evidence="7 8">
    <name type="scientific">Tepidiforma thermophila (strain KCTC 52669 / CGMCC 1.13589 / G233)</name>
    <dbReference type="NCBI Taxonomy" id="2761530"/>
    <lineage>
        <taxon>Bacteria</taxon>
        <taxon>Bacillati</taxon>
        <taxon>Chloroflexota</taxon>
        <taxon>Tepidiformia</taxon>
        <taxon>Tepidiformales</taxon>
        <taxon>Tepidiformaceae</taxon>
        <taxon>Tepidiforma</taxon>
    </lineage>
</organism>
<dbReference type="PANTHER" id="PTHR43578">
    <property type="entry name" value="NADH-QUINONE OXIDOREDUCTASE SUBUNIT F"/>
    <property type="match status" value="1"/>
</dbReference>
<gene>
    <name evidence="7" type="ORF">A9A59_1817</name>
</gene>
<evidence type="ECO:0000256" key="2">
    <source>
        <dbReference type="ARBA" id="ARBA00022485"/>
    </source>
</evidence>
<dbReference type="AlphaFoldDB" id="A0A2A9HHG2"/>
<dbReference type="GO" id="GO:0046872">
    <property type="term" value="F:metal ion binding"/>
    <property type="evidence" value="ECO:0007669"/>
    <property type="project" value="UniProtKB-KW"/>
</dbReference>
<keyword evidence="8" id="KW-1185">Reference proteome</keyword>
<comment type="caution">
    <text evidence="7">The sequence shown here is derived from an EMBL/GenBank/DDBJ whole genome shotgun (WGS) entry which is preliminary data.</text>
</comment>
<evidence type="ECO:0000256" key="1">
    <source>
        <dbReference type="ARBA" id="ARBA00007523"/>
    </source>
</evidence>
<evidence type="ECO:0000256" key="4">
    <source>
        <dbReference type="ARBA" id="ARBA00023004"/>
    </source>
</evidence>
<sequence length="481" mass="50021">MPAASVFTLPRRARLLPALIARHRDDGFLTPASVEAVARELGIPAAEAWEAARSSHEFRFDAPAGERACAGIACALHPGYRQPELPAGCLFRCYAPPASGDEQPFPAEMVREAGPLLGPTDRTWAGLERARRIGPAAVLDAIEEAGLRGRGGAYFPTARKWRAALRHGTPIALVMNAEEGEPGVFKDRALLCLRPERVVEGLAIAMEALKPAVTIAFINGEADPAAEAFELALADSPIAGQVLLYRGAGGYVLGEETALLNAIEGRRAVPRPRPPLPVDSGLFGMPTVVNNVETLAAVAVILREGAAAFRALGAPEAPGTRILSLSGRVERPGVYEVPLGTPLAEVLDRAGAPAQERAAVLCGGPSGGFLPGGLAAQPVLPGRYHPTGAMLGAGGIVVLEAPGDIRRAALTMAAFNAEQSCGKCTPCREGTPLLLEALGGNPADLAEDLLDAIQLASLCGLGQMATGPVRSALAFWPEVFS</sequence>
<dbReference type="InterPro" id="IPR011538">
    <property type="entry name" value="Nuo51_FMN-bd"/>
</dbReference>
<dbReference type="Gene3D" id="1.20.1440.230">
    <property type="entry name" value="NADH-ubiquinone oxidoreductase 51kDa subunit, iron-sulphur binding domain"/>
    <property type="match status" value="1"/>
</dbReference>
<keyword evidence="3" id="KW-0479">Metal-binding</keyword>
<proteinExistence type="inferred from homology"/>
<dbReference type="Proteomes" id="UP000223071">
    <property type="component" value="Unassembled WGS sequence"/>
</dbReference>
<dbReference type="Gene3D" id="3.10.20.600">
    <property type="match status" value="1"/>
</dbReference>
<dbReference type="SUPFAM" id="SSF140490">
    <property type="entry name" value="Nqo1C-terminal domain-like"/>
    <property type="match status" value="1"/>
</dbReference>
<dbReference type="Gene3D" id="3.40.50.11540">
    <property type="entry name" value="NADH-ubiquinone oxidoreductase 51kDa subunit"/>
    <property type="match status" value="1"/>
</dbReference>
<keyword evidence="4" id="KW-0408">Iron</keyword>
<evidence type="ECO:0000256" key="5">
    <source>
        <dbReference type="ARBA" id="ARBA00023014"/>
    </source>
</evidence>
<dbReference type="SMART" id="SM00928">
    <property type="entry name" value="NADH_4Fe-4S"/>
    <property type="match status" value="1"/>
</dbReference>
<dbReference type="EMBL" id="PDJQ01000001">
    <property type="protein sequence ID" value="PFG74581.1"/>
    <property type="molecule type" value="Genomic_DNA"/>
</dbReference>
<reference evidence="7 8" key="1">
    <citation type="submission" date="2017-09" db="EMBL/GenBank/DDBJ databases">
        <title>Sequencing the genomes of two abundant thermophiles in Great Basin hot springs: Thermocrinis jamiesonii and novel Chloroflexi Thermoflexus hugenholtzii.</title>
        <authorList>
            <person name="Hedlund B."/>
        </authorList>
    </citation>
    <scope>NUCLEOTIDE SEQUENCE [LARGE SCALE GENOMIC DNA]</scope>
    <source>
        <strain evidence="7 8">G233</strain>
    </source>
</reference>
<dbReference type="GO" id="GO:0051539">
    <property type="term" value="F:4 iron, 4 sulfur cluster binding"/>
    <property type="evidence" value="ECO:0007669"/>
    <property type="project" value="UniProtKB-KW"/>
</dbReference>
<evidence type="ECO:0000256" key="3">
    <source>
        <dbReference type="ARBA" id="ARBA00022723"/>
    </source>
</evidence>
<dbReference type="Pfam" id="PF10589">
    <property type="entry name" value="NADH_4Fe-4S"/>
    <property type="match status" value="1"/>
</dbReference>
<protein>
    <submittedName>
        <fullName evidence="7">NAD-dependent formate dehydrogenase flavoprotein subunit</fullName>
    </submittedName>
</protein>
<dbReference type="SUPFAM" id="SSF142019">
    <property type="entry name" value="Nqo1 FMN-binding domain-like"/>
    <property type="match status" value="1"/>
</dbReference>
<evidence type="ECO:0000313" key="7">
    <source>
        <dbReference type="EMBL" id="PFG74581.1"/>
    </source>
</evidence>
<accession>A0A2A9HHG2</accession>
<comment type="similarity">
    <text evidence="1">Belongs to the complex I 51 kDa subunit family.</text>
</comment>
<dbReference type="InterPro" id="IPR037225">
    <property type="entry name" value="Nuo51_FMN-bd_sf"/>
</dbReference>
<dbReference type="PANTHER" id="PTHR43578:SF3">
    <property type="entry name" value="NADH-QUINONE OXIDOREDUCTASE SUBUNIT F"/>
    <property type="match status" value="1"/>
</dbReference>
<dbReference type="InterPro" id="IPR037207">
    <property type="entry name" value="Nuop51_4Fe4S-bd_sf"/>
</dbReference>
<dbReference type="Pfam" id="PF01512">
    <property type="entry name" value="Complex1_51K"/>
    <property type="match status" value="1"/>
</dbReference>
<evidence type="ECO:0000259" key="6">
    <source>
        <dbReference type="SMART" id="SM00928"/>
    </source>
</evidence>
<dbReference type="InterPro" id="IPR019575">
    <property type="entry name" value="Nuop51_4Fe4S-bd"/>
</dbReference>
<dbReference type="SUPFAM" id="SSF142984">
    <property type="entry name" value="Nqo1 middle domain-like"/>
    <property type="match status" value="1"/>
</dbReference>
<name>A0A2A9HHG2_TEPT2</name>
<feature type="domain" description="NADH-ubiquinone oxidoreductase 51kDa subunit iron-sulphur binding" evidence="6">
    <location>
        <begin position="406"/>
        <end position="445"/>
    </location>
</feature>
<dbReference type="RefSeq" id="WP_098503957.1">
    <property type="nucleotide sequence ID" value="NZ_PDJQ01000001.1"/>
</dbReference>
<dbReference type="InterPro" id="IPR019554">
    <property type="entry name" value="Soluble_ligand-bd"/>
</dbReference>
<keyword evidence="2" id="KW-0004">4Fe-4S</keyword>